<dbReference type="RefSeq" id="WP_094486812.1">
    <property type="nucleotide sequence ID" value="NZ_NOXX01000207.1"/>
</dbReference>
<dbReference type="InterPro" id="IPR003594">
    <property type="entry name" value="HATPase_dom"/>
</dbReference>
<evidence type="ECO:0000256" key="3">
    <source>
        <dbReference type="ARBA" id="ARBA00023012"/>
    </source>
</evidence>
<dbReference type="GO" id="GO:0000160">
    <property type="term" value="P:phosphorelay signal transduction system"/>
    <property type="evidence" value="ECO:0007669"/>
    <property type="project" value="UniProtKB-KW"/>
</dbReference>
<dbReference type="EMBL" id="NOXX01000207">
    <property type="protein sequence ID" value="OYQ43236.1"/>
    <property type="molecule type" value="Genomic_DNA"/>
</dbReference>
<dbReference type="Proteomes" id="UP000216035">
    <property type="component" value="Unassembled WGS sequence"/>
</dbReference>
<keyword evidence="4" id="KW-0472">Membrane</keyword>
<keyword evidence="1" id="KW-0808">Transferase</keyword>
<sequence length="266" mass="30039">MQVITGHITPTFALTLILVLFAVVALLIYLTILCRRVYVQQNQKILLQRKVSEIKERELDQISLILESHEIYRKRHAEDFVDFIGNTITAIRLNFEEYASDVRKPEYKAQKISELLSKVYENVRKAPENKYVEAPKTSGLVAAVQSLAQQIGVVGKLKVQVLPFNLQSRIEERIELLLFSIIRELGTNVVEHAQASDLTIYLNEDDARNLTIIVEDNGKGFTFDAINAKAESGLKKIEKIIEDLGGTFNVDSNINNGTTIIVTLKI</sequence>
<protein>
    <recommendedName>
        <fullName evidence="5">Histidine kinase/HSP90-like ATPase domain-containing protein</fullName>
    </recommendedName>
</protein>
<dbReference type="PANTHER" id="PTHR24421">
    <property type="entry name" value="NITRATE/NITRITE SENSOR PROTEIN NARX-RELATED"/>
    <property type="match status" value="1"/>
</dbReference>
<dbReference type="OrthoDB" id="9778366at2"/>
<reference evidence="6 7" key="1">
    <citation type="submission" date="2017-07" db="EMBL/GenBank/DDBJ databases">
        <title>Flavobacterium cyanobacteriorum sp. nov., isolated from cyanobacterial aggregates in a eutrophic lake.</title>
        <authorList>
            <person name="Cai H."/>
        </authorList>
    </citation>
    <scope>NUCLEOTIDE SEQUENCE [LARGE SCALE GENOMIC DNA]</scope>
    <source>
        <strain evidence="6 7">TH167</strain>
    </source>
</reference>
<comment type="caution">
    <text evidence="6">The sequence shown here is derived from an EMBL/GenBank/DDBJ whole genome shotgun (WGS) entry which is preliminary data.</text>
</comment>
<keyword evidence="4" id="KW-0812">Transmembrane</keyword>
<dbReference type="AlphaFoldDB" id="A0A255ZP53"/>
<keyword evidence="3" id="KW-0902">Two-component regulatory system</keyword>
<dbReference type="InterPro" id="IPR050482">
    <property type="entry name" value="Sensor_HK_TwoCompSys"/>
</dbReference>
<keyword evidence="7" id="KW-1185">Reference proteome</keyword>
<keyword evidence="4" id="KW-1133">Transmembrane helix</keyword>
<dbReference type="GO" id="GO:0016301">
    <property type="term" value="F:kinase activity"/>
    <property type="evidence" value="ECO:0007669"/>
    <property type="project" value="UniProtKB-KW"/>
</dbReference>
<evidence type="ECO:0000256" key="4">
    <source>
        <dbReference type="SAM" id="Phobius"/>
    </source>
</evidence>
<evidence type="ECO:0000313" key="7">
    <source>
        <dbReference type="Proteomes" id="UP000216035"/>
    </source>
</evidence>
<proteinExistence type="predicted"/>
<gene>
    <name evidence="6" type="ORF">CHX27_10905</name>
</gene>
<dbReference type="Gene3D" id="3.30.565.10">
    <property type="entry name" value="Histidine kinase-like ATPase, C-terminal domain"/>
    <property type="match status" value="1"/>
</dbReference>
<dbReference type="SUPFAM" id="SSF55874">
    <property type="entry name" value="ATPase domain of HSP90 chaperone/DNA topoisomerase II/histidine kinase"/>
    <property type="match status" value="1"/>
</dbReference>
<evidence type="ECO:0000256" key="2">
    <source>
        <dbReference type="ARBA" id="ARBA00022777"/>
    </source>
</evidence>
<feature type="transmembrane region" description="Helical" evidence="4">
    <location>
        <begin position="12"/>
        <end position="34"/>
    </location>
</feature>
<accession>A0A255ZP53</accession>
<name>A0A255ZP53_9FLAO</name>
<evidence type="ECO:0000256" key="1">
    <source>
        <dbReference type="ARBA" id="ARBA00022679"/>
    </source>
</evidence>
<feature type="domain" description="Histidine kinase/HSP90-like ATPase" evidence="5">
    <location>
        <begin position="176"/>
        <end position="265"/>
    </location>
</feature>
<evidence type="ECO:0000259" key="5">
    <source>
        <dbReference type="Pfam" id="PF02518"/>
    </source>
</evidence>
<evidence type="ECO:0000313" key="6">
    <source>
        <dbReference type="EMBL" id="OYQ43236.1"/>
    </source>
</evidence>
<keyword evidence="2" id="KW-0418">Kinase</keyword>
<organism evidence="6 7">
    <name type="scientific">Flavobacterium aurantiibacter</name>
    <dbReference type="NCBI Taxonomy" id="2023067"/>
    <lineage>
        <taxon>Bacteria</taxon>
        <taxon>Pseudomonadati</taxon>
        <taxon>Bacteroidota</taxon>
        <taxon>Flavobacteriia</taxon>
        <taxon>Flavobacteriales</taxon>
        <taxon>Flavobacteriaceae</taxon>
        <taxon>Flavobacterium</taxon>
    </lineage>
</organism>
<dbReference type="InterPro" id="IPR036890">
    <property type="entry name" value="HATPase_C_sf"/>
</dbReference>
<dbReference type="Pfam" id="PF02518">
    <property type="entry name" value="HATPase_c"/>
    <property type="match status" value="1"/>
</dbReference>
<dbReference type="CDD" id="cd16917">
    <property type="entry name" value="HATPase_UhpB-NarQ-NarX-like"/>
    <property type="match status" value="1"/>
</dbReference>